<sequence>MAQSESNQVKRELKTRHLSMIALGGSIGTGLFVASGSAIATAGPGGAIAAYVGIGLMVFFLMTSLGEMATYVPVSGSFSEYASRFVDPAFGFALGWNYWFNWAITVAVDVSTTAIVMHFLAARCAWMADFNGVLSVDFCHQHYFC</sequence>
<keyword evidence="3 7" id="KW-0812">Transmembrane</keyword>
<evidence type="ECO:0000313" key="10">
    <source>
        <dbReference type="Proteomes" id="UP000014243"/>
    </source>
</evidence>
<dbReference type="PROSITE" id="PS00218">
    <property type="entry name" value="AMINO_ACID_PERMEASE_1"/>
    <property type="match status" value="1"/>
</dbReference>
<dbReference type="Gene3D" id="1.20.1740.10">
    <property type="entry name" value="Amino acid/polyamine transporter I"/>
    <property type="match status" value="1"/>
</dbReference>
<accession>S2RWS8</accession>
<keyword evidence="4" id="KW-0029">Amino-acid transport</keyword>
<comment type="subcellular location">
    <subcellularLocation>
        <location evidence="1">Membrane</location>
        <topology evidence="1">Multi-pass membrane protein</topology>
    </subcellularLocation>
</comment>
<dbReference type="AlphaFoldDB" id="S2RWS8"/>
<gene>
    <name evidence="9" type="ORF">Lpp126_05440</name>
</gene>
<dbReference type="PATRIC" id="fig|1256206.3.peg.843"/>
<dbReference type="GO" id="GO:0015171">
    <property type="term" value="F:amino acid transmembrane transporter activity"/>
    <property type="evidence" value="ECO:0007669"/>
    <property type="project" value="TreeGrafter"/>
</dbReference>
<evidence type="ECO:0000259" key="8">
    <source>
        <dbReference type="Pfam" id="PF00324"/>
    </source>
</evidence>
<evidence type="ECO:0000256" key="1">
    <source>
        <dbReference type="ARBA" id="ARBA00004141"/>
    </source>
</evidence>
<feature type="transmembrane region" description="Helical" evidence="7">
    <location>
        <begin position="48"/>
        <end position="74"/>
    </location>
</feature>
<dbReference type="Proteomes" id="UP000014243">
    <property type="component" value="Unassembled WGS sequence"/>
</dbReference>
<evidence type="ECO:0000256" key="2">
    <source>
        <dbReference type="ARBA" id="ARBA00022448"/>
    </source>
</evidence>
<evidence type="ECO:0000256" key="5">
    <source>
        <dbReference type="ARBA" id="ARBA00022989"/>
    </source>
</evidence>
<feature type="transmembrane region" description="Helical" evidence="7">
    <location>
        <begin position="21"/>
        <end position="42"/>
    </location>
</feature>
<keyword evidence="6 7" id="KW-0472">Membrane</keyword>
<keyword evidence="2" id="KW-0813">Transport</keyword>
<reference evidence="9 10" key="1">
    <citation type="journal article" date="2013" name="PLoS ONE">
        <title>Lactobacillus paracasei comparative genomics: towards species pan-genome definition and exploitation of diversity.</title>
        <authorList>
            <person name="Smokvina T."/>
            <person name="Wels M."/>
            <person name="Polka J."/>
            <person name="Chervaux C."/>
            <person name="Brisse S."/>
            <person name="Boekhorst J."/>
            <person name="van Hylckama Vlieg J.E."/>
            <person name="Siezen R.J."/>
        </authorList>
    </citation>
    <scope>NUCLEOTIDE SEQUENCE [LARGE SCALE GENOMIC DNA]</scope>
    <source>
        <strain evidence="9 10">Lpp126</strain>
    </source>
</reference>
<comment type="caution">
    <text evidence="9">The sequence shown here is derived from an EMBL/GenBank/DDBJ whole genome shotgun (WGS) entry which is preliminary data.</text>
</comment>
<protein>
    <submittedName>
        <fullName evidence="9">Lysine-specific permease</fullName>
    </submittedName>
</protein>
<evidence type="ECO:0000256" key="7">
    <source>
        <dbReference type="SAM" id="Phobius"/>
    </source>
</evidence>
<dbReference type="InterPro" id="IPR004840">
    <property type="entry name" value="Amino_acid_permease_CS"/>
</dbReference>
<evidence type="ECO:0000313" key="9">
    <source>
        <dbReference type="EMBL" id="EPC81850.1"/>
    </source>
</evidence>
<dbReference type="PANTHER" id="PTHR43341">
    <property type="entry name" value="AMINO ACID PERMEASE"/>
    <property type="match status" value="1"/>
</dbReference>
<name>S2RWS8_LACPA</name>
<dbReference type="InterPro" id="IPR050524">
    <property type="entry name" value="APC_YAT"/>
</dbReference>
<dbReference type="InterPro" id="IPR004841">
    <property type="entry name" value="AA-permease/SLC12A_dom"/>
</dbReference>
<dbReference type="Pfam" id="PF00324">
    <property type="entry name" value="AA_permease"/>
    <property type="match status" value="1"/>
</dbReference>
<dbReference type="EMBL" id="ANKC01000369">
    <property type="protein sequence ID" value="EPC81850.1"/>
    <property type="molecule type" value="Genomic_DNA"/>
</dbReference>
<evidence type="ECO:0000256" key="4">
    <source>
        <dbReference type="ARBA" id="ARBA00022970"/>
    </source>
</evidence>
<dbReference type="GO" id="GO:0016020">
    <property type="term" value="C:membrane"/>
    <property type="evidence" value="ECO:0007669"/>
    <property type="project" value="UniProtKB-SubCell"/>
</dbReference>
<dbReference type="PANTHER" id="PTHR43341:SF1">
    <property type="entry name" value="GENERAL AMINO-ACID PERMEASE GAP1"/>
    <property type="match status" value="1"/>
</dbReference>
<feature type="domain" description="Amino acid permease/ SLC12A" evidence="8">
    <location>
        <begin position="17"/>
        <end position="120"/>
    </location>
</feature>
<evidence type="ECO:0000256" key="3">
    <source>
        <dbReference type="ARBA" id="ARBA00022692"/>
    </source>
</evidence>
<keyword evidence="5 7" id="KW-1133">Transmembrane helix</keyword>
<evidence type="ECO:0000256" key="6">
    <source>
        <dbReference type="ARBA" id="ARBA00023136"/>
    </source>
</evidence>
<proteinExistence type="predicted"/>
<organism evidence="9 10">
    <name type="scientific">Lacticaseibacillus paracasei subsp. paracasei Lpp126</name>
    <dbReference type="NCBI Taxonomy" id="1256206"/>
    <lineage>
        <taxon>Bacteria</taxon>
        <taxon>Bacillati</taxon>
        <taxon>Bacillota</taxon>
        <taxon>Bacilli</taxon>
        <taxon>Lactobacillales</taxon>
        <taxon>Lactobacillaceae</taxon>
        <taxon>Lacticaseibacillus</taxon>
    </lineage>
</organism>